<evidence type="ECO:0008006" key="3">
    <source>
        <dbReference type="Google" id="ProtNLM"/>
    </source>
</evidence>
<evidence type="ECO:0000313" key="2">
    <source>
        <dbReference type="Proteomes" id="UP000267517"/>
    </source>
</evidence>
<evidence type="ECO:0000313" key="1">
    <source>
        <dbReference type="EMBL" id="BBA29538.1"/>
    </source>
</evidence>
<reference evidence="1 2" key="1">
    <citation type="submission" date="2017-05" db="EMBL/GenBank/DDBJ databases">
        <title>whole genome sequence of Prevotella melaninogenica GAI 07411.</title>
        <authorList>
            <person name="Kondo Y."/>
            <person name="Hoshino T."/>
        </authorList>
    </citation>
    <scope>NUCLEOTIDE SEQUENCE [LARGE SCALE GENOMIC DNA]</scope>
    <source>
        <strain evidence="1 2">GAI 07411</strain>
    </source>
</reference>
<organism evidence="1 2">
    <name type="scientific">Prevotella melaninogenica</name>
    <dbReference type="NCBI Taxonomy" id="28132"/>
    <lineage>
        <taxon>Bacteria</taxon>
        <taxon>Pseudomonadati</taxon>
        <taxon>Bacteroidota</taxon>
        <taxon>Bacteroidia</taxon>
        <taxon>Bacteroidales</taxon>
        <taxon>Prevotellaceae</taxon>
        <taxon>Prevotella</taxon>
    </lineage>
</organism>
<dbReference type="Proteomes" id="UP000267517">
    <property type="component" value="Chromosome II"/>
</dbReference>
<gene>
    <name evidence="1" type="ORF">PMEL_200051</name>
</gene>
<accession>A0A250KIL6</accession>
<dbReference type="AlphaFoldDB" id="A0A250KIL6"/>
<protein>
    <recommendedName>
        <fullName evidence="3">CRISPR-associated protein</fullName>
    </recommendedName>
</protein>
<name>A0A250KIL6_9BACT</name>
<proteinExistence type="predicted"/>
<dbReference type="EMBL" id="AP018050">
    <property type="protein sequence ID" value="BBA29538.1"/>
    <property type="molecule type" value="Genomic_DNA"/>
</dbReference>
<sequence>MTLSSTKIMFINLSNHPFATWSSSQLSAAREYGELQEIAFPNIDPELSKVYVQKEADACVTMILETYPTENLTVHIMGELTFCYYAVRLLKKAGIRCVASTTERIVEETEDHRKLVRFSFVQFREY</sequence>